<dbReference type="OrthoDB" id="7219308at2"/>
<protein>
    <submittedName>
        <fullName evidence="2">DUF4123 domain-containing protein</fullName>
    </submittedName>
</protein>
<dbReference type="EMBL" id="CP039692">
    <property type="protein sequence ID" value="QCI99229.1"/>
    <property type="molecule type" value="Genomic_DNA"/>
</dbReference>
<reference evidence="2 4" key="1">
    <citation type="submission" date="2019-04" db="EMBL/GenBank/DDBJ databases">
        <title>Complete genome sequence of Agrobacterium larrymoorei CFBP5473.</title>
        <authorList>
            <person name="Haryono M."/>
            <person name="Chou L."/>
            <person name="Lin Y.-C."/>
            <person name="Lai E.-M."/>
            <person name="Kuo C.-H."/>
        </authorList>
    </citation>
    <scope>NUCLEOTIDE SEQUENCE [LARGE SCALE GENOMIC DNA]</scope>
    <source>
        <strain evidence="2 4">CFBP5473</strain>
    </source>
</reference>
<dbReference type="Pfam" id="PF13503">
    <property type="entry name" value="DUF4123"/>
    <property type="match status" value="1"/>
</dbReference>
<reference evidence="3 5" key="2">
    <citation type="submission" date="2021-03" db="EMBL/GenBank/DDBJ databases">
        <title>Rapid diversification of plasmids in a genus of pathogenic and nitrogen fixing bacteria.</title>
        <authorList>
            <person name="Weisberg A.J."/>
            <person name="Miller M."/>
            <person name="Ream W."/>
            <person name="Grunwald N.J."/>
            <person name="Chang J.H."/>
        </authorList>
    </citation>
    <scope>NUCLEOTIDE SEQUENCE [LARGE SCALE GENOMIC DNA]</scope>
    <source>
        <strain evidence="3 5">AF3.44</strain>
    </source>
</reference>
<proteinExistence type="predicted"/>
<dbReference type="KEGG" id="alf:CFBP5473_14425"/>
<dbReference type="RefSeq" id="WP_027677324.1">
    <property type="nucleotide sequence ID" value="NZ_CP039692.1"/>
</dbReference>
<name>A0A4D7DWP0_9HYPH</name>
<dbReference type="STRING" id="1367849.GCA_000518585_04871"/>
<evidence type="ECO:0000313" key="3">
    <source>
        <dbReference type="EMBL" id="QYA08765.1"/>
    </source>
</evidence>
<sequence length="320" mass="37056">MTDNRQLKAVLLQANRNIFAVLDGAQFDDLPMALFDRNFIHRSLYLDRGTGPADQLRTAPQLVWLNRTSDQKDDVRDVESQIDERVLDKIFDLLADRPAAVFWLCHAGADVLYRHLRSINKVLYPRPAYIGRDIDIPESGFEIVTFRHADANVMAQISSALDWNGLSRLLGPAEAFLFTPEEDWSPKPMRVQRHDEMPFAHNGPLRIGRIELRNMARVRFEWLTRRTINYLGEYAPAHIQRVSEARLKMDVETWLREAQTSGVTGESAFRKWCYLQMLHDGRLVQSQFAVDFKARRDTAVSADERVHQMMRYMIERAEAA</sequence>
<dbReference type="InterPro" id="IPR025391">
    <property type="entry name" value="DUF4123"/>
</dbReference>
<keyword evidence="5" id="KW-1185">Reference proteome</keyword>
<feature type="domain" description="DUF4123" evidence="1">
    <location>
        <begin position="18"/>
        <end position="161"/>
    </location>
</feature>
<evidence type="ECO:0000259" key="1">
    <source>
        <dbReference type="Pfam" id="PF13503"/>
    </source>
</evidence>
<organism evidence="2 4">
    <name type="scientific">Agrobacterium larrymoorei</name>
    <dbReference type="NCBI Taxonomy" id="160699"/>
    <lineage>
        <taxon>Bacteria</taxon>
        <taxon>Pseudomonadati</taxon>
        <taxon>Pseudomonadota</taxon>
        <taxon>Alphaproteobacteria</taxon>
        <taxon>Hyphomicrobiales</taxon>
        <taxon>Rhizobiaceae</taxon>
        <taxon>Rhizobium/Agrobacterium group</taxon>
        <taxon>Agrobacterium</taxon>
    </lineage>
</organism>
<evidence type="ECO:0000313" key="4">
    <source>
        <dbReference type="Proteomes" id="UP000298545"/>
    </source>
</evidence>
<gene>
    <name evidence="2" type="ORF">CFBP5473_14425</name>
    <name evidence="3" type="ORF">J5285_15175</name>
</gene>
<evidence type="ECO:0000313" key="5">
    <source>
        <dbReference type="Proteomes" id="UP000826513"/>
    </source>
</evidence>
<dbReference type="EMBL" id="CP072168">
    <property type="protein sequence ID" value="QYA08765.1"/>
    <property type="molecule type" value="Genomic_DNA"/>
</dbReference>
<dbReference type="Proteomes" id="UP000298545">
    <property type="component" value="Chromosome linear"/>
</dbReference>
<dbReference type="Proteomes" id="UP000826513">
    <property type="component" value="Chromosome 2"/>
</dbReference>
<evidence type="ECO:0000313" key="2">
    <source>
        <dbReference type="EMBL" id="QCI99229.1"/>
    </source>
</evidence>
<dbReference type="AlphaFoldDB" id="A0A4D7DWP0"/>
<accession>A0A4D7DWP0</accession>